<protein>
    <submittedName>
        <fullName evidence="1">Uncharacterized protein</fullName>
    </submittedName>
</protein>
<proteinExistence type="predicted"/>
<dbReference type="EMBL" id="GBRH01247727">
    <property type="protein sequence ID" value="JAD50168.1"/>
    <property type="molecule type" value="Transcribed_RNA"/>
</dbReference>
<accession>A0A0A9AK07</accession>
<reference evidence="1" key="1">
    <citation type="submission" date="2014-09" db="EMBL/GenBank/DDBJ databases">
        <authorList>
            <person name="Magalhaes I.L.F."/>
            <person name="Oliveira U."/>
            <person name="Santos F.R."/>
            <person name="Vidigal T.H.D.A."/>
            <person name="Brescovit A.D."/>
            <person name="Santos A.J."/>
        </authorList>
    </citation>
    <scope>NUCLEOTIDE SEQUENCE</scope>
    <source>
        <tissue evidence="1">Shoot tissue taken approximately 20 cm above the soil surface</tissue>
    </source>
</reference>
<organism evidence="1">
    <name type="scientific">Arundo donax</name>
    <name type="common">Giant reed</name>
    <name type="synonym">Donax arundinaceus</name>
    <dbReference type="NCBI Taxonomy" id="35708"/>
    <lineage>
        <taxon>Eukaryota</taxon>
        <taxon>Viridiplantae</taxon>
        <taxon>Streptophyta</taxon>
        <taxon>Embryophyta</taxon>
        <taxon>Tracheophyta</taxon>
        <taxon>Spermatophyta</taxon>
        <taxon>Magnoliopsida</taxon>
        <taxon>Liliopsida</taxon>
        <taxon>Poales</taxon>
        <taxon>Poaceae</taxon>
        <taxon>PACMAD clade</taxon>
        <taxon>Arundinoideae</taxon>
        <taxon>Arundineae</taxon>
        <taxon>Arundo</taxon>
    </lineage>
</organism>
<dbReference type="AlphaFoldDB" id="A0A0A9AK07"/>
<name>A0A0A9AK07_ARUDO</name>
<reference evidence="1" key="2">
    <citation type="journal article" date="2015" name="Data Brief">
        <title>Shoot transcriptome of the giant reed, Arundo donax.</title>
        <authorList>
            <person name="Barrero R.A."/>
            <person name="Guerrero F.D."/>
            <person name="Moolhuijzen P."/>
            <person name="Goolsby J.A."/>
            <person name="Tidwell J."/>
            <person name="Bellgard S.E."/>
            <person name="Bellgard M.I."/>
        </authorList>
    </citation>
    <scope>NUCLEOTIDE SEQUENCE</scope>
    <source>
        <tissue evidence="1">Shoot tissue taken approximately 20 cm above the soil surface</tissue>
    </source>
</reference>
<sequence>MFKDEMELFTLRAKPSVKILLESFLCNLS</sequence>
<evidence type="ECO:0000313" key="1">
    <source>
        <dbReference type="EMBL" id="JAD50168.1"/>
    </source>
</evidence>